<protein>
    <submittedName>
        <fullName evidence="4">NitT/TauT family transport system substrate-binding protein</fullName>
    </submittedName>
</protein>
<dbReference type="PROSITE" id="PS51257">
    <property type="entry name" value="PROKAR_LIPOPROTEIN"/>
    <property type="match status" value="1"/>
</dbReference>
<sequence length="303" mass="32289">MKRIFLLFLSVLLLLCGCGGREAEALRLGVMYSADILPLALMKEQGMDQAHGFTLDMQVFSSAKDRDAALQAGELDGVFTDYIGVCIYQNAGLDVRITGVTDGDYLLLAAPGSGIGSLAGAAGQRVAISQNTLIEYALEYILGEEGYPPDYLKKELVPRIPDRLQMLRENKVELVLLPEPFSTLALQEGATALGSANTSHLYPAVSAFTGTALEKKGGEITRFYEAYDEAAGQLNALPAGEIDPALLEAAGFPKEAGVPATLPHYRPSALPSREDLQRAIGWAAERGLCSGDLSPDALLGSPR</sequence>
<keyword evidence="5" id="KW-1185">Reference proteome</keyword>
<dbReference type="EMBL" id="SLUK01000010">
    <property type="protein sequence ID" value="TCL42384.1"/>
    <property type="molecule type" value="Genomic_DNA"/>
</dbReference>
<dbReference type="Proteomes" id="UP000294682">
    <property type="component" value="Unassembled WGS sequence"/>
</dbReference>
<reference evidence="4 5" key="1">
    <citation type="submission" date="2019-03" db="EMBL/GenBank/DDBJ databases">
        <title>Genomic Encyclopedia of Type Strains, Phase IV (KMG-IV): sequencing the most valuable type-strain genomes for metagenomic binning, comparative biology and taxonomic classification.</title>
        <authorList>
            <person name="Goeker M."/>
        </authorList>
    </citation>
    <scope>NUCLEOTIDE SEQUENCE [LARGE SCALE GENOMIC DNA]</scope>
    <source>
        <strain evidence="4 5">DSM 100433</strain>
    </source>
</reference>
<dbReference type="GO" id="GO:0042597">
    <property type="term" value="C:periplasmic space"/>
    <property type="evidence" value="ECO:0007669"/>
    <property type="project" value="UniProtKB-SubCell"/>
</dbReference>
<dbReference type="SUPFAM" id="SSF53850">
    <property type="entry name" value="Periplasmic binding protein-like II"/>
    <property type="match status" value="1"/>
</dbReference>
<gene>
    <name evidence="4" type="ORF">EDD78_1108</name>
</gene>
<proteinExistence type="inferred from homology"/>
<comment type="caution">
    <text evidence="4">The sequence shown here is derived from an EMBL/GenBank/DDBJ whole genome shotgun (WGS) entry which is preliminary data.</text>
</comment>
<evidence type="ECO:0000313" key="5">
    <source>
        <dbReference type="Proteomes" id="UP000294682"/>
    </source>
</evidence>
<name>A0A9X8UHK5_9FIRM</name>
<dbReference type="AlphaFoldDB" id="A0A9X8UHK5"/>
<evidence type="ECO:0000313" key="4">
    <source>
        <dbReference type="EMBL" id="TCL42384.1"/>
    </source>
</evidence>
<dbReference type="PANTHER" id="PTHR30024:SF47">
    <property type="entry name" value="TAURINE-BINDING PERIPLASMIC PROTEIN"/>
    <property type="match status" value="1"/>
</dbReference>
<accession>A0A9X8UHK5</accession>
<keyword evidence="3" id="KW-0732">Signal</keyword>
<dbReference type="Pfam" id="PF13379">
    <property type="entry name" value="NMT1_2"/>
    <property type="match status" value="1"/>
</dbReference>
<organism evidence="4 5">
    <name type="scientific">Harryflintia acetispora</name>
    <dbReference type="NCBI Taxonomy" id="1849041"/>
    <lineage>
        <taxon>Bacteria</taxon>
        <taxon>Bacillati</taxon>
        <taxon>Bacillota</taxon>
        <taxon>Clostridia</taxon>
        <taxon>Eubacteriales</taxon>
        <taxon>Oscillospiraceae</taxon>
        <taxon>Harryflintia</taxon>
    </lineage>
</organism>
<dbReference type="RefSeq" id="WP_159449030.1">
    <property type="nucleotide sequence ID" value="NZ_SLUK01000010.1"/>
</dbReference>
<comment type="subcellular location">
    <subcellularLocation>
        <location evidence="1">Periplasm</location>
    </subcellularLocation>
</comment>
<comment type="similarity">
    <text evidence="2">Belongs to the bacterial solute-binding protein SsuA/TauA family.</text>
</comment>
<evidence type="ECO:0000256" key="2">
    <source>
        <dbReference type="ARBA" id="ARBA00010742"/>
    </source>
</evidence>
<dbReference type="PANTHER" id="PTHR30024">
    <property type="entry name" value="ALIPHATIC SULFONATES-BINDING PROTEIN-RELATED"/>
    <property type="match status" value="1"/>
</dbReference>
<evidence type="ECO:0000256" key="1">
    <source>
        <dbReference type="ARBA" id="ARBA00004418"/>
    </source>
</evidence>
<evidence type="ECO:0000256" key="3">
    <source>
        <dbReference type="ARBA" id="ARBA00022729"/>
    </source>
</evidence>
<dbReference type="Gene3D" id="3.40.190.10">
    <property type="entry name" value="Periplasmic binding protein-like II"/>
    <property type="match status" value="2"/>
</dbReference>